<dbReference type="Proteomes" id="UP000234681">
    <property type="component" value="Chromosome 1"/>
</dbReference>
<evidence type="ECO:0000313" key="2">
    <source>
        <dbReference type="Proteomes" id="UP000234681"/>
    </source>
</evidence>
<dbReference type="AlphaFoldDB" id="A6I7N5"/>
<name>A6I7N5_RAT</name>
<dbReference type="EMBL" id="CH473956">
    <property type="protein sequence ID" value="EDM18001.1"/>
    <property type="molecule type" value="Genomic_DNA"/>
</dbReference>
<gene>
    <name evidence="1 3" type="primary">Tpp1</name>
    <name evidence="1" type="ORF">rCG_39632</name>
</gene>
<protein>
    <submittedName>
        <fullName evidence="1">Tripeptidyl peptidase I, isoform CRA_f</fullName>
    </submittedName>
</protein>
<proteinExistence type="predicted"/>
<dbReference type="RGD" id="621296">
    <property type="gene designation" value="Tpp1"/>
</dbReference>
<accession>A6I7N5</accession>
<organism evidence="1 2">
    <name type="scientific">Rattus norvegicus</name>
    <name type="common">Rat</name>
    <dbReference type="NCBI Taxonomy" id="10116"/>
    <lineage>
        <taxon>Eukaryota</taxon>
        <taxon>Metazoa</taxon>
        <taxon>Chordata</taxon>
        <taxon>Craniata</taxon>
        <taxon>Vertebrata</taxon>
        <taxon>Euteleostomi</taxon>
        <taxon>Mammalia</taxon>
        <taxon>Eutheria</taxon>
        <taxon>Euarchontoglires</taxon>
        <taxon>Glires</taxon>
        <taxon>Rodentia</taxon>
        <taxon>Myomorpha</taxon>
        <taxon>Muroidea</taxon>
        <taxon>Muridae</taxon>
        <taxon>Murinae</taxon>
        <taxon>Rattus</taxon>
    </lineage>
</organism>
<evidence type="ECO:0000313" key="3">
    <source>
        <dbReference type="RGD" id="621296"/>
    </source>
</evidence>
<evidence type="ECO:0000313" key="1">
    <source>
        <dbReference type="EMBL" id="EDM18001.1"/>
    </source>
</evidence>
<sequence length="72" mass="7808">MPPGAAMAQPSALPVGVPVLPSLFFLYIPGCDSRICCFVPLVVRVWFLGRKVYTINSSHVLKASSLSVHRLP</sequence>
<reference evidence="1 2" key="1">
    <citation type="submission" date="2005-09" db="EMBL/GenBank/DDBJ databases">
        <authorList>
            <person name="Mural R.J."/>
            <person name="Li P.W."/>
            <person name="Adams M.D."/>
            <person name="Amanatides P.G."/>
            <person name="Baden-Tillson H."/>
            <person name="Barnstead M."/>
            <person name="Chin S.H."/>
            <person name="Dew I."/>
            <person name="Evans C.A."/>
            <person name="Ferriera S."/>
            <person name="Flanigan M."/>
            <person name="Fosler C."/>
            <person name="Glodek A."/>
            <person name="Gu Z."/>
            <person name="Holt R.A."/>
            <person name="Jennings D."/>
            <person name="Kraft C.L."/>
            <person name="Lu F."/>
            <person name="Nguyen T."/>
            <person name="Nusskern D.R."/>
            <person name="Pfannkoch C.M."/>
            <person name="Sitter C."/>
            <person name="Sutton G.G."/>
            <person name="Venter J.C."/>
            <person name="Wang Z."/>
            <person name="Woodage T."/>
            <person name="Zheng X.H."/>
            <person name="Zhong F."/>
        </authorList>
    </citation>
    <scope>NUCLEOTIDE SEQUENCE [LARGE SCALE GENOMIC DNA]</scope>
    <source>
        <strain>BN</strain>
        <strain evidence="2">Sprague-Dawley</strain>
    </source>
</reference>